<feature type="region of interest" description="Disordered" evidence="1">
    <location>
        <begin position="1"/>
        <end position="54"/>
    </location>
</feature>
<evidence type="ECO:0000313" key="2">
    <source>
        <dbReference type="EMBL" id="AID18186.1"/>
    </source>
</evidence>
<organism evidence="2 3">
    <name type="scientific">Mycobacterium phage Willis</name>
    <dbReference type="NCBI Taxonomy" id="1486404"/>
    <lineage>
        <taxon>Viruses</taxon>
        <taxon>Duplodnaviria</taxon>
        <taxon>Heunggongvirae</taxon>
        <taxon>Uroviricota</taxon>
        <taxon>Caudoviricetes</taxon>
        <taxon>Ceeclamvirinae</taxon>
        <taxon>Bixzunavirus</taxon>
        <taxon>Bixzunavirus Bxz1</taxon>
    </lineage>
</organism>
<reference evidence="2 3" key="1">
    <citation type="submission" date="2014-03" db="EMBL/GenBank/DDBJ databases">
        <authorList>
            <person name="Churilla B.M."/>
            <person name="Abrahim M.R."/>
            <person name="Burke K.A."/>
            <person name="Yu V.J."/>
            <person name="Adkins N.L."/>
            <person name="Cohen K.L."/>
            <person name="Colicchio M.A."/>
            <person name="Fasoranti T.O."/>
            <person name="Genkil J.S."/>
            <person name="Kramer Z.J."/>
            <person name="Prout A.K."/>
            <person name="Schafer C.E."/>
            <person name="Schwarz A.G."/>
            <person name="Tish M."/>
            <person name="Vispute N."/>
            <person name="Wilkes K.E."/>
            <person name="Williams C.R."/>
            <person name="Xiao X."/>
            <person name="Yoder B.A."/>
            <person name="Lapin J.S."/>
            <person name="Ott C.T."/>
            <person name="Walburn T.D."/>
            <person name="Bradley K.W."/>
            <person name="Clarke D.Q."/>
            <person name="Lewis M.F."/>
            <person name="Barker L.P."/>
            <person name="Bailey C."/>
            <person name="Asai D.J."/>
            <person name="Bowman C.A."/>
            <person name="Russell D.A."/>
            <person name="Pope W.H."/>
            <person name="Jacobs-Sera D."/>
            <person name="Hendrix R.W."/>
            <person name="Hatfull G.F."/>
        </authorList>
    </citation>
    <scope>NUCLEOTIDE SEQUENCE [LARGE SCALE GENOMIC DNA]</scope>
</reference>
<gene>
    <name evidence="2" type="primary">110</name>
    <name evidence="2" type="ORF">PBI_WILLIS_110</name>
</gene>
<evidence type="ECO:0000313" key="3">
    <source>
        <dbReference type="Proteomes" id="UP000027390"/>
    </source>
</evidence>
<evidence type="ECO:0000256" key="1">
    <source>
        <dbReference type="SAM" id="MobiDB-lite"/>
    </source>
</evidence>
<feature type="compositionally biased region" description="Pro residues" evidence="1">
    <location>
        <begin position="17"/>
        <end position="28"/>
    </location>
</feature>
<dbReference type="EMBL" id="KJ595575">
    <property type="protein sequence ID" value="AID18186.1"/>
    <property type="molecule type" value="Genomic_DNA"/>
</dbReference>
<dbReference type="Proteomes" id="UP000027390">
    <property type="component" value="Segment"/>
</dbReference>
<accession>A0A068CBW9</accession>
<protein>
    <submittedName>
        <fullName evidence="2">Uncharacterized protein</fullName>
    </submittedName>
</protein>
<feature type="compositionally biased region" description="Basic and acidic residues" evidence="1">
    <location>
        <begin position="33"/>
        <end position="44"/>
    </location>
</feature>
<sequence>MPNETDTVRGIQGHPELPGPPNTPPTTQVPPEYWRKNPEGDPDHGQYQTVERGRDDVVKVPVEPGWDNSVVIGGFE</sequence>
<name>A0A068CBW9_9CAUD</name>
<proteinExistence type="predicted"/>